<feature type="non-terminal residue" evidence="1">
    <location>
        <position position="1"/>
    </location>
</feature>
<evidence type="ECO:0000313" key="2">
    <source>
        <dbReference type="Proteomes" id="UP000265520"/>
    </source>
</evidence>
<reference evidence="1 2" key="1">
    <citation type="journal article" date="2018" name="Front. Plant Sci.">
        <title>Red Clover (Trifolium pratense) and Zigzag Clover (T. medium) - A Picture of Genomic Similarities and Differences.</title>
        <authorList>
            <person name="Dluhosova J."/>
            <person name="Istvanek J."/>
            <person name="Nedelnik J."/>
            <person name="Repkova J."/>
        </authorList>
    </citation>
    <scope>NUCLEOTIDE SEQUENCE [LARGE SCALE GENOMIC DNA]</scope>
    <source>
        <strain evidence="2">cv. 10/8</strain>
        <tissue evidence="1">Leaf</tissue>
    </source>
</reference>
<protein>
    <submittedName>
        <fullName evidence="1">Uncharacterized protein</fullName>
    </submittedName>
</protein>
<keyword evidence="2" id="KW-1185">Reference proteome</keyword>
<dbReference type="EMBL" id="LXQA011009495">
    <property type="protein sequence ID" value="MCI81042.1"/>
    <property type="molecule type" value="Genomic_DNA"/>
</dbReference>
<dbReference type="Proteomes" id="UP000265520">
    <property type="component" value="Unassembled WGS sequence"/>
</dbReference>
<dbReference type="AlphaFoldDB" id="A0A392V0V7"/>
<organism evidence="1 2">
    <name type="scientific">Trifolium medium</name>
    <dbReference type="NCBI Taxonomy" id="97028"/>
    <lineage>
        <taxon>Eukaryota</taxon>
        <taxon>Viridiplantae</taxon>
        <taxon>Streptophyta</taxon>
        <taxon>Embryophyta</taxon>
        <taxon>Tracheophyta</taxon>
        <taxon>Spermatophyta</taxon>
        <taxon>Magnoliopsida</taxon>
        <taxon>eudicotyledons</taxon>
        <taxon>Gunneridae</taxon>
        <taxon>Pentapetalae</taxon>
        <taxon>rosids</taxon>
        <taxon>fabids</taxon>
        <taxon>Fabales</taxon>
        <taxon>Fabaceae</taxon>
        <taxon>Papilionoideae</taxon>
        <taxon>50 kb inversion clade</taxon>
        <taxon>NPAAA clade</taxon>
        <taxon>Hologalegina</taxon>
        <taxon>IRL clade</taxon>
        <taxon>Trifolieae</taxon>
        <taxon>Trifolium</taxon>
    </lineage>
</organism>
<evidence type="ECO:0000313" key="1">
    <source>
        <dbReference type="EMBL" id="MCI81042.1"/>
    </source>
</evidence>
<proteinExistence type="predicted"/>
<sequence>CQKRDKKLMEKLVLIGEGKEVDFGVDENGVIRYRSRVCVPDVPELRKMILEEGN</sequence>
<accession>A0A392V0V7</accession>
<name>A0A392V0V7_9FABA</name>
<comment type="caution">
    <text evidence="1">The sequence shown here is derived from an EMBL/GenBank/DDBJ whole genome shotgun (WGS) entry which is preliminary data.</text>
</comment>